<dbReference type="Pfam" id="PF03739">
    <property type="entry name" value="LptF_LptG"/>
    <property type="match status" value="1"/>
</dbReference>
<feature type="transmembrane region" description="Helical" evidence="6">
    <location>
        <begin position="62"/>
        <end position="80"/>
    </location>
</feature>
<name>A0A7X5V2J9_9SPHN</name>
<organism evidence="7 8">
    <name type="scientific">Sphingomonas leidyi</name>
    <dbReference type="NCBI Taxonomy" id="68569"/>
    <lineage>
        <taxon>Bacteria</taxon>
        <taxon>Pseudomonadati</taxon>
        <taxon>Pseudomonadota</taxon>
        <taxon>Alphaproteobacteria</taxon>
        <taxon>Sphingomonadales</taxon>
        <taxon>Sphingomonadaceae</taxon>
        <taxon>Sphingomonas</taxon>
    </lineage>
</organism>
<evidence type="ECO:0000256" key="5">
    <source>
        <dbReference type="ARBA" id="ARBA00023136"/>
    </source>
</evidence>
<dbReference type="RefSeq" id="WP_167300717.1">
    <property type="nucleotide sequence ID" value="NZ_CP170557.1"/>
</dbReference>
<feature type="transmembrane region" description="Helical" evidence="6">
    <location>
        <begin position="269"/>
        <end position="292"/>
    </location>
</feature>
<dbReference type="GO" id="GO:0043190">
    <property type="term" value="C:ATP-binding cassette (ABC) transporter complex"/>
    <property type="evidence" value="ECO:0007669"/>
    <property type="project" value="TreeGrafter"/>
</dbReference>
<evidence type="ECO:0000256" key="6">
    <source>
        <dbReference type="SAM" id="Phobius"/>
    </source>
</evidence>
<comment type="subcellular location">
    <subcellularLocation>
        <location evidence="1">Cell membrane</location>
        <topology evidence="1">Multi-pass membrane protein</topology>
    </subcellularLocation>
</comment>
<keyword evidence="8" id="KW-1185">Reference proteome</keyword>
<keyword evidence="3 6" id="KW-0812">Transmembrane</keyword>
<dbReference type="AlphaFoldDB" id="A0A7X5V2J9"/>
<dbReference type="Proteomes" id="UP000564677">
    <property type="component" value="Unassembled WGS sequence"/>
</dbReference>
<keyword evidence="5 6" id="KW-0472">Membrane</keyword>
<feature type="transmembrane region" description="Helical" evidence="6">
    <location>
        <begin position="12"/>
        <end position="31"/>
    </location>
</feature>
<proteinExistence type="predicted"/>
<evidence type="ECO:0000313" key="7">
    <source>
        <dbReference type="EMBL" id="NIJ66370.1"/>
    </source>
</evidence>
<evidence type="ECO:0000256" key="3">
    <source>
        <dbReference type="ARBA" id="ARBA00022692"/>
    </source>
</evidence>
<evidence type="ECO:0000256" key="4">
    <source>
        <dbReference type="ARBA" id="ARBA00022989"/>
    </source>
</evidence>
<evidence type="ECO:0000313" key="8">
    <source>
        <dbReference type="Proteomes" id="UP000564677"/>
    </source>
</evidence>
<keyword evidence="2" id="KW-1003">Cell membrane</keyword>
<evidence type="ECO:0000256" key="1">
    <source>
        <dbReference type="ARBA" id="ARBA00004651"/>
    </source>
</evidence>
<dbReference type="InterPro" id="IPR005495">
    <property type="entry name" value="LptG/LptF_permease"/>
</dbReference>
<feature type="transmembrane region" description="Helical" evidence="6">
    <location>
        <begin position="304"/>
        <end position="324"/>
    </location>
</feature>
<reference evidence="7 8" key="1">
    <citation type="submission" date="2020-03" db="EMBL/GenBank/DDBJ databases">
        <title>Genomic Encyclopedia of Type Strains, Phase IV (KMG-IV): sequencing the most valuable type-strain genomes for metagenomic binning, comparative biology and taxonomic classification.</title>
        <authorList>
            <person name="Goeker M."/>
        </authorList>
    </citation>
    <scope>NUCLEOTIDE SEQUENCE [LARGE SCALE GENOMIC DNA]</scope>
    <source>
        <strain evidence="7 8">DSM 4733</strain>
    </source>
</reference>
<feature type="transmembrane region" description="Helical" evidence="6">
    <location>
        <begin position="101"/>
        <end position="123"/>
    </location>
</feature>
<dbReference type="GO" id="GO:0015920">
    <property type="term" value="P:lipopolysaccharide transport"/>
    <property type="evidence" value="ECO:0007669"/>
    <property type="project" value="TreeGrafter"/>
</dbReference>
<feature type="transmembrane region" description="Helical" evidence="6">
    <location>
        <begin position="330"/>
        <end position="351"/>
    </location>
</feature>
<evidence type="ECO:0000256" key="2">
    <source>
        <dbReference type="ARBA" id="ARBA00022475"/>
    </source>
</evidence>
<dbReference type="EMBL" id="JAASQV010000003">
    <property type="protein sequence ID" value="NIJ66370.1"/>
    <property type="molecule type" value="Genomic_DNA"/>
</dbReference>
<dbReference type="PANTHER" id="PTHR33529:SF6">
    <property type="entry name" value="YJGP_YJGQ FAMILY PERMEASE"/>
    <property type="match status" value="1"/>
</dbReference>
<dbReference type="PANTHER" id="PTHR33529">
    <property type="entry name" value="SLR0882 PROTEIN-RELATED"/>
    <property type="match status" value="1"/>
</dbReference>
<gene>
    <name evidence="7" type="ORF">FHR20_003343</name>
</gene>
<protein>
    <submittedName>
        <fullName evidence="7">Lipopolysaccharide export LptBFGC system permease protein LptF</fullName>
    </submittedName>
</protein>
<comment type="caution">
    <text evidence="7">The sequence shown here is derived from an EMBL/GenBank/DDBJ whole genome shotgun (WGS) entry which is preliminary data.</text>
</comment>
<keyword evidence="4 6" id="KW-1133">Transmembrane helix</keyword>
<accession>A0A7X5V2J9</accession>
<sequence length="429" mass="45749">MVGGIFDRYWGAKIAVRFAVIVAIIPAILALENLRRLLAEVEKSSDAMALLVRFSIAQVPEHLNAAVPVALMLASAMAVRQMILRGEWQIAAAAGMSRLRIMAVPLAFAVLVAGAQFAIGFALRPAGERALDGIYHELQAGEHGLPLPVGQPIELDASTTIFIGGTGRGGERHLEDVVVRRGEDSFSAPRADIGFSPGGGVRLRLRHGVGVIGAGAGQVRAVRFDRMDFSGQPPATGMADNDAMHRFDLLSGPGLLEKARNGTPAERQYALTALVMRVDSVLFCLLIPWFAVPLGKPPRRKESAVGILVSIVLVVLHLKLAAWIEANFAAHILLAEALSLGLWVAAAAGLIHLEQTRGEGIVDALIERAAAPLRRLRRARWGRRATSPVVVAEVVPFSVNARRSAARSSFAPDLELAASDTPAPRVAAR</sequence>